<dbReference type="Pfam" id="PF00034">
    <property type="entry name" value="Cytochrom_C"/>
    <property type="match status" value="1"/>
</dbReference>
<feature type="compositionally biased region" description="Polar residues" evidence="5">
    <location>
        <begin position="35"/>
        <end position="47"/>
    </location>
</feature>
<dbReference type="SUPFAM" id="SSF46626">
    <property type="entry name" value="Cytochrome c"/>
    <property type="match status" value="1"/>
</dbReference>
<name>A0ABQ1JUG3_9FLAO</name>
<accession>A0ABQ1JUG3</accession>
<keyword evidence="1 4" id="KW-0349">Heme</keyword>
<keyword evidence="8" id="KW-1185">Reference proteome</keyword>
<dbReference type="RefSeq" id="WP_188620907.1">
    <property type="nucleotide sequence ID" value="NZ_BMJE01000004.1"/>
</dbReference>
<dbReference type="EMBL" id="BMJE01000004">
    <property type="protein sequence ID" value="GGB77998.1"/>
    <property type="molecule type" value="Genomic_DNA"/>
</dbReference>
<comment type="caution">
    <text evidence="7">The sequence shown here is derived from an EMBL/GenBank/DDBJ whole genome shotgun (WGS) entry which is preliminary data.</text>
</comment>
<feature type="region of interest" description="Disordered" evidence="5">
    <location>
        <begin position="20"/>
        <end position="47"/>
    </location>
</feature>
<protein>
    <submittedName>
        <fullName evidence="7">Cytochrome c552</fullName>
    </submittedName>
</protein>
<keyword evidence="2 4" id="KW-0479">Metal-binding</keyword>
<evidence type="ECO:0000259" key="6">
    <source>
        <dbReference type="PROSITE" id="PS51007"/>
    </source>
</evidence>
<dbReference type="PROSITE" id="PS51257">
    <property type="entry name" value="PROKAR_LIPOPROTEIN"/>
    <property type="match status" value="1"/>
</dbReference>
<evidence type="ECO:0000256" key="5">
    <source>
        <dbReference type="SAM" id="MobiDB-lite"/>
    </source>
</evidence>
<evidence type="ECO:0000256" key="1">
    <source>
        <dbReference type="ARBA" id="ARBA00022617"/>
    </source>
</evidence>
<dbReference type="Proteomes" id="UP000615760">
    <property type="component" value="Unassembled WGS sequence"/>
</dbReference>
<dbReference type="InterPro" id="IPR009056">
    <property type="entry name" value="Cyt_c-like_dom"/>
</dbReference>
<evidence type="ECO:0000313" key="7">
    <source>
        <dbReference type="EMBL" id="GGB77998.1"/>
    </source>
</evidence>
<gene>
    <name evidence="7" type="ORF">GCM10007424_17600</name>
</gene>
<feature type="compositionally biased region" description="Basic and acidic residues" evidence="5">
    <location>
        <begin position="20"/>
        <end position="32"/>
    </location>
</feature>
<evidence type="ECO:0000256" key="4">
    <source>
        <dbReference type="PROSITE-ProRule" id="PRU00433"/>
    </source>
</evidence>
<dbReference type="Gene3D" id="1.10.760.10">
    <property type="entry name" value="Cytochrome c-like domain"/>
    <property type="match status" value="1"/>
</dbReference>
<proteinExistence type="predicted"/>
<sequence length="134" mass="14953">MKYVVTLLIALSLLACKGNDKQQEPFGKRSETGSEETTSPYTPSQKTGLEIFNGKGNCYTCHKPKQKSVGPSIEDIAKIYSEKNGDMTAFLKGKADPIVDPSQYEVMKTNFYITKTFTDEEMQGVVDYVMSFKP</sequence>
<evidence type="ECO:0000313" key="8">
    <source>
        <dbReference type="Proteomes" id="UP000615760"/>
    </source>
</evidence>
<dbReference type="PROSITE" id="PS51007">
    <property type="entry name" value="CYTC"/>
    <property type="match status" value="1"/>
</dbReference>
<organism evidence="7 8">
    <name type="scientific">Flavobacterium suaedae</name>
    <dbReference type="NCBI Taxonomy" id="1767027"/>
    <lineage>
        <taxon>Bacteria</taxon>
        <taxon>Pseudomonadati</taxon>
        <taxon>Bacteroidota</taxon>
        <taxon>Flavobacteriia</taxon>
        <taxon>Flavobacteriales</taxon>
        <taxon>Flavobacteriaceae</taxon>
        <taxon>Flavobacterium</taxon>
    </lineage>
</organism>
<keyword evidence="3 4" id="KW-0408">Iron</keyword>
<feature type="domain" description="Cytochrome c" evidence="6">
    <location>
        <begin position="43"/>
        <end position="133"/>
    </location>
</feature>
<dbReference type="InterPro" id="IPR036909">
    <property type="entry name" value="Cyt_c-like_dom_sf"/>
</dbReference>
<evidence type="ECO:0000256" key="3">
    <source>
        <dbReference type="ARBA" id="ARBA00023004"/>
    </source>
</evidence>
<reference evidence="8" key="1">
    <citation type="journal article" date="2019" name="Int. J. Syst. Evol. Microbiol.">
        <title>The Global Catalogue of Microorganisms (GCM) 10K type strain sequencing project: providing services to taxonomists for standard genome sequencing and annotation.</title>
        <authorList>
            <consortium name="The Broad Institute Genomics Platform"/>
            <consortium name="The Broad Institute Genome Sequencing Center for Infectious Disease"/>
            <person name="Wu L."/>
            <person name="Ma J."/>
        </authorList>
    </citation>
    <scope>NUCLEOTIDE SEQUENCE [LARGE SCALE GENOMIC DNA]</scope>
    <source>
        <strain evidence="8">CGMCC 1.15461</strain>
    </source>
</reference>
<evidence type="ECO:0000256" key="2">
    <source>
        <dbReference type="ARBA" id="ARBA00022723"/>
    </source>
</evidence>